<dbReference type="EMBL" id="RBAM01000008">
    <property type="protein sequence ID" value="RKN70205.1"/>
    <property type="molecule type" value="Genomic_DNA"/>
</dbReference>
<feature type="domain" description="DUF397" evidence="1">
    <location>
        <begin position="4"/>
        <end position="56"/>
    </location>
</feature>
<evidence type="ECO:0000313" key="3">
    <source>
        <dbReference type="Proteomes" id="UP000270343"/>
    </source>
</evidence>
<proteinExistence type="predicted"/>
<dbReference type="OrthoDB" id="3402668at2"/>
<organism evidence="2 3">
    <name type="scientific">Streptomyces klenkii</name>
    <dbReference type="NCBI Taxonomy" id="1420899"/>
    <lineage>
        <taxon>Bacteria</taxon>
        <taxon>Bacillati</taxon>
        <taxon>Actinomycetota</taxon>
        <taxon>Actinomycetes</taxon>
        <taxon>Kitasatosporales</taxon>
        <taxon>Streptomycetaceae</taxon>
        <taxon>Streptomyces</taxon>
    </lineage>
</organism>
<dbReference type="InterPro" id="IPR007278">
    <property type="entry name" value="DUF397"/>
</dbReference>
<name>A0A3B0B8N0_9ACTN</name>
<accession>A0A3B0B8N0</accession>
<protein>
    <submittedName>
        <fullName evidence="2">DUF397 domain-containing protein</fullName>
    </submittedName>
</protein>
<dbReference type="Pfam" id="PF04149">
    <property type="entry name" value="DUF397"/>
    <property type="match status" value="1"/>
</dbReference>
<comment type="caution">
    <text evidence="2">The sequence shown here is derived from an EMBL/GenBank/DDBJ whole genome shotgun (WGS) entry which is preliminary data.</text>
</comment>
<gene>
    <name evidence="2" type="ORF">D7231_20155</name>
</gene>
<sequence length="57" mass="5986">MGEVWQKSTYSGNGDGNDCVEVAVIGDAVVLRESDAPRTVVRTTPPALGALIRTLKA</sequence>
<dbReference type="Proteomes" id="UP000270343">
    <property type="component" value="Unassembled WGS sequence"/>
</dbReference>
<evidence type="ECO:0000313" key="2">
    <source>
        <dbReference type="EMBL" id="RKN70205.1"/>
    </source>
</evidence>
<reference evidence="2 3" key="1">
    <citation type="journal article" date="2015" name="Antonie Van Leeuwenhoek">
        <title>Streptomyces klenkii sp. nov., isolated from deep marine sediment.</title>
        <authorList>
            <person name="Veyisoglu A."/>
            <person name="Sahin N."/>
        </authorList>
    </citation>
    <scope>NUCLEOTIDE SEQUENCE [LARGE SCALE GENOMIC DNA]</scope>
    <source>
        <strain evidence="2 3">KCTC 29202</strain>
    </source>
</reference>
<keyword evidence="3" id="KW-1185">Reference proteome</keyword>
<evidence type="ECO:0000259" key="1">
    <source>
        <dbReference type="Pfam" id="PF04149"/>
    </source>
</evidence>
<dbReference type="AlphaFoldDB" id="A0A3B0B8N0"/>
<dbReference type="RefSeq" id="WP_120756877.1">
    <property type="nucleotide sequence ID" value="NZ_RBAM01000008.1"/>
</dbReference>